<reference evidence="1 2" key="1">
    <citation type="journal article" date="2024" name="bioRxiv">
        <title>A reference genome for Trichogramma kaykai: A tiny desert-dwelling parasitoid wasp with competing sex-ratio distorters.</title>
        <authorList>
            <person name="Culotta J."/>
            <person name="Lindsey A.R."/>
        </authorList>
    </citation>
    <scope>NUCLEOTIDE SEQUENCE [LARGE SCALE GENOMIC DNA]</scope>
    <source>
        <strain evidence="1 2">KSX58</strain>
    </source>
</reference>
<comment type="caution">
    <text evidence="1">The sequence shown here is derived from an EMBL/GenBank/DDBJ whole genome shotgun (WGS) entry which is preliminary data.</text>
</comment>
<organism evidence="1 2">
    <name type="scientific">Trichogramma kaykai</name>
    <dbReference type="NCBI Taxonomy" id="54128"/>
    <lineage>
        <taxon>Eukaryota</taxon>
        <taxon>Metazoa</taxon>
        <taxon>Ecdysozoa</taxon>
        <taxon>Arthropoda</taxon>
        <taxon>Hexapoda</taxon>
        <taxon>Insecta</taxon>
        <taxon>Pterygota</taxon>
        <taxon>Neoptera</taxon>
        <taxon>Endopterygota</taxon>
        <taxon>Hymenoptera</taxon>
        <taxon>Apocrita</taxon>
        <taxon>Proctotrupomorpha</taxon>
        <taxon>Chalcidoidea</taxon>
        <taxon>Trichogrammatidae</taxon>
        <taxon>Trichogramma</taxon>
    </lineage>
</organism>
<evidence type="ECO:0000313" key="1">
    <source>
        <dbReference type="EMBL" id="KAL3387416.1"/>
    </source>
</evidence>
<sequence>MTCFGFVGCRQQRQQLQLRRKKRAREKYNASNVCDVLNLPSEAFKFSSYICSRRQIYFCGQVGKNLKTSRECCCRHEEEGDDEDGKTCHR</sequence>
<dbReference type="Proteomes" id="UP001627154">
    <property type="component" value="Unassembled WGS sequence"/>
</dbReference>
<dbReference type="AlphaFoldDB" id="A0ABD2W4A9"/>
<evidence type="ECO:0000313" key="2">
    <source>
        <dbReference type="Proteomes" id="UP001627154"/>
    </source>
</evidence>
<dbReference type="EMBL" id="JBJJXI010000137">
    <property type="protein sequence ID" value="KAL3387416.1"/>
    <property type="molecule type" value="Genomic_DNA"/>
</dbReference>
<gene>
    <name evidence="1" type="ORF">TKK_017347</name>
</gene>
<accession>A0ABD2W4A9</accession>
<name>A0ABD2W4A9_9HYME</name>
<protein>
    <submittedName>
        <fullName evidence="1">Uncharacterized protein</fullName>
    </submittedName>
</protein>
<keyword evidence="2" id="KW-1185">Reference proteome</keyword>
<proteinExistence type="predicted"/>